<dbReference type="RefSeq" id="WP_263734542.1">
    <property type="nucleotide sequence ID" value="NZ_JAOWKY010000002.1"/>
</dbReference>
<sequence>MPRPYDLPSWYDEVSSALSYSDHLVLSGNLGDVYPGPDDTREEFLELHAILWAQLKATGFGALLRYDPADGLGVLAAAEHIDAEALRRVGLPMGKGASTLADVGAMHAAVADFGAFPVALLLDHASHLATSARDDGDSFFVTIDATSRERRRAKTGTRLNPTIWLVDHPADLPDWFVLQNPSLREIQLELPNLEDRFRYARHLAGTLGWLNDVSVLDQDRLLQQFALECDGKPLLAMEAIAKIARDEGLGLAHISDAIRVFRTGSRRNPWTSPVLRKRMQNAGDILGARIKGQSHAVEKTLDILARSILGLSGAQSGAMHTRPRGALFLVGPTGVGKTELAKAVTELLFGDETLCHRFDMSEFMAENSVARLLGAPPGHLGHENGGELVNAANRRPFSVFLFDEVEKAHPRVLDVFLQILDEGRLTDARGMTAYFSEALIIFTSNIGVASGSRASNMGMNVLPSDSYTELSHKIGRAVEDHFRTELKRPELLNRIGQNIVVFDFLKGPGMAQIFEALLQKVVRRIEMMHRITVSLTPEATSSLRLLCTQDFFEGGRGIANRIETHFINPLARKMFLDGAMGDICITDVREVDGKTVLEIEDDALGDKAPAKVEPRRLVQADPPRYPQRVVPGNDRWRARFERG</sequence>
<evidence type="ECO:0000259" key="3">
    <source>
        <dbReference type="SMART" id="SM00382"/>
    </source>
</evidence>
<dbReference type="EMBL" id="JAOWKY010000002">
    <property type="protein sequence ID" value="MCV2868878.1"/>
    <property type="molecule type" value="Genomic_DNA"/>
</dbReference>
<evidence type="ECO:0000256" key="1">
    <source>
        <dbReference type="ARBA" id="ARBA00022741"/>
    </source>
</evidence>
<name>A0ABT2ZCT6_9RHOB</name>
<protein>
    <submittedName>
        <fullName evidence="4">AAA family ATPase</fullName>
    </submittedName>
</protein>
<evidence type="ECO:0000313" key="5">
    <source>
        <dbReference type="Proteomes" id="UP001652542"/>
    </source>
</evidence>
<evidence type="ECO:0000256" key="2">
    <source>
        <dbReference type="ARBA" id="ARBA00022840"/>
    </source>
</evidence>
<dbReference type="InterPro" id="IPR003959">
    <property type="entry name" value="ATPase_AAA_core"/>
</dbReference>
<dbReference type="CDD" id="cd19499">
    <property type="entry name" value="RecA-like_ClpB_Hsp104-like"/>
    <property type="match status" value="1"/>
</dbReference>
<dbReference type="PANTHER" id="PTHR11638:SF18">
    <property type="entry name" value="HEAT SHOCK PROTEIN 104"/>
    <property type="match status" value="1"/>
</dbReference>
<dbReference type="InterPro" id="IPR003593">
    <property type="entry name" value="AAA+_ATPase"/>
</dbReference>
<organism evidence="4 5">
    <name type="scientific">Albidovulum marisflavi</name>
    <dbReference type="NCBI Taxonomy" id="2984159"/>
    <lineage>
        <taxon>Bacteria</taxon>
        <taxon>Pseudomonadati</taxon>
        <taxon>Pseudomonadota</taxon>
        <taxon>Alphaproteobacteria</taxon>
        <taxon>Rhodobacterales</taxon>
        <taxon>Paracoccaceae</taxon>
        <taxon>Albidovulum</taxon>
    </lineage>
</organism>
<dbReference type="PRINTS" id="PR00300">
    <property type="entry name" value="CLPPROTEASEA"/>
</dbReference>
<accession>A0ABT2ZCT6</accession>
<reference evidence="4 5" key="1">
    <citation type="submission" date="2022-10" db="EMBL/GenBank/DDBJ databases">
        <title>Defluviimonas sp. nov., isolated from ocean surface water.</title>
        <authorList>
            <person name="He W."/>
            <person name="Wang L."/>
            <person name="Zhang D.-F."/>
        </authorList>
    </citation>
    <scope>NUCLEOTIDE SEQUENCE [LARGE SCALE GENOMIC DNA]</scope>
    <source>
        <strain evidence="4 5">WL0002</strain>
    </source>
</reference>
<comment type="caution">
    <text evidence="4">The sequence shown here is derived from an EMBL/GenBank/DDBJ whole genome shotgun (WGS) entry which is preliminary data.</text>
</comment>
<dbReference type="SUPFAM" id="SSF52540">
    <property type="entry name" value="P-loop containing nucleoside triphosphate hydrolases"/>
    <property type="match status" value="1"/>
</dbReference>
<keyword evidence="1" id="KW-0547">Nucleotide-binding</keyword>
<dbReference type="Proteomes" id="UP001652542">
    <property type="component" value="Unassembled WGS sequence"/>
</dbReference>
<proteinExistence type="predicted"/>
<dbReference type="Gene3D" id="3.40.50.300">
    <property type="entry name" value="P-loop containing nucleotide triphosphate hydrolases"/>
    <property type="match status" value="1"/>
</dbReference>
<dbReference type="InterPro" id="IPR027417">
    <property type="entry name" value="P-loop_NTPase"/>
</dbReference>
<evidence type="ECO:0000313" key="4">
    <source>
        <dbReference type="EMBL" id="MCV2868878.1"/>
    </source>
</evidence>
<dbReference type="PANTHER" id="PTHR11638">
    <property type="entry name" value="ATP-DEPENDENT CLP PROTEASE"/>
    <property type="match status" value="1"/>
</dbReference>
<keyword evidence="2" id="KW-0067">ATP-binding</keyword>
<gene>
    <name evidence="4" type="ORF">OEW28_09580</name>
</gene>
<feature type="domain" description="AAA+ ATPase" evidence="3">
    <location>
        <begin position="323"/>
        <end position="492"/>
    </location>
</feature>
<dbReference type="InterPro" id="IPR001270">
    <property type="entry name" value="ClpA/B"/>
</dbReference>
<dbReference type="Pfam" id="PF07724">
    <property type="entry name" value="AAA_2"/>
    <property type="match status" value="1"/>
</dbReference>
<keyword evidence="5" id="KW-1185">Reference proteome</keyword>
<dbReference type="SMART" id="SM00382">
    <property type="entry name" value="AAA"/>
    <property type="match status" value="1"/>
</dbReference>
<dbReference type="InterPro" id="IPR050130">
    <property type="entry name" value="ClpA_ClpB"/>
</dbReference>